<evidence type="ECO:0000313" key="6">
    <source>
        <dbReference type="EMBL" id="TGE74702.1"/>
    </source>
</evidence>
<organism evidence="6 7">
    <name type="scientific">Weissella confusa</name>
    <name type="common">Lactobacillus confusus</name>
    <dbReference type="NCBI Taxonomy" id="1583"/>
    <lineage>
        <taxon>Bacteria</taxon>
        <taxon>Bacillati</taxon>
        <taxon>Bacillota</taxon>
        <taxon>Bacilli</taxon>
        <taxon>Lactobacillales</taxon>
        <taxon>Lactobacillaceae</taxon>
        <taxon>Weissella</taxon>
    </lineage>
</organism>
<feature type="domain" description="MucBP" evidence="5">
    <location>
        <begin position="149"/>
        <end position="203"/>
    </location>
</feature>
<feature type="chain" id="PRO_5021361105" evidence="4">
    <location>
        <begin position="31"/>
        <end position="913"/>
    </location>
</feature>
<feature type="compositionally biased region" description="Polar residues" evidence="2">
    <location>
        <begin position="319"/>
        <end position="333"/>
    </location>
</feature>
<feature type="compositionally biased region" description="Pro residues" evidence="2">
    <location>
        <begin position="496"/>
        <end position="506"/>
    </location>
</feature>
<dbReference type="InterPro" id="IPR009459">
    <property type="entry name" value="MucBP_dom"/>
</dbReference>
<dbReference type="Proteomes" id="UP000297646">
    <property type="component" value="Unassembled WGS sequence"/>
</dbReference>
<dbReference type="AlphaFoldDB" id="A0A4Z0S3D7"/>
<feature type="signal peptide" evidence="4">
    <location>
        <begin position="1"/>
        <end position="30"/>
    </location>
</feature>
<sequence>MSTSKTSRRLLLSAVVLSAMTLTSPIVVSAADGFSVSTPVSTVDVANGFLTFDKQTSADQKWLVPSGNWYFSVNTADINAGLKNPEVHATYVSAYGTKTQLTFNGDGTQTLRGDRGVNYQVQVKNGEVVLYNGGSNASMDIPVRTTQTTYFKDTNGHDILASVVQNNAIIGQHYTTTAKKIPGYTLVDMPINASGTVSNQKTTYVVGTTTKEPLYDDYGNQWAISTKTITDEAGSVTETLQITDEDGDPVSPVLRPSENGPIAPGAYGTFANISRYGAPYATLYLTNHNIEPDTVTYTYKKNQESAKIVFRTPDGSPIGSDQTITGNYGDTPSYTPPTIPGYKVTKVPTFKPFDDNDTPTYTFVYTPLTEKVTVKAQVIDEKGNPIADQYLKIDKSEFTGDYNTAFKIGVPTLTDTNEAAKYEYAGAATNTDPDKAYYDATNKVVNGTYKAEDSVVTFYFREKPQPVVPAEPATPTEPEKPTTPSEPTTPAQPETPAAPTPTPAEPEQPTKNPDLTPATKQSTVTVDYVTNGHTLENPPARSETGEPGGDFTFEVPNKPGYTPRINGKTTTTGTHTVTFPDGGDVTNIVVDYVPTEQTITVHHVDEKGNPIAPDVKMTGLTGDAMTAEAYTQIKGYTVKGNDTQTGTFGTDTDLTFVYAKKTMTVTIHPYTRDKNGNRVEIPGQSHDVEVPWTDGQTDVPVSDLPNIPYYTRNKDGVDGGYVTTDGNNIRVDMTVNPLAIWVEYTPDTDMPIVGEDVSKKTDTTGTIVPVDPDGNPLKTTTDNTYTDKPGTELPTPTIPGYTTKVTKVTVPDGGGDITVVYTKVPDTPVVPAPAEPTTPLAPKQDAPVITTNKSDNTPAATPVLTPANDGKLMLPKTGVSARSSLSVIGLLVAGLMAMLAMFFRPTRRHKTNK</sequence>
<keyword evidence="3" id="KW-0812">Transmembrane</keyword>
<keyword evidence="1" id="KW-0677">Repeat</keyword>
<keyword evidence="3" id="KW-1133">Transmembrane helix</keyword>
<reference evidence="6 7" key="1">
    <citation type="submission" date="2018-03" db="EMBL/GenBank/DDBJ databases">
        <title>Genome sequencing of Weissella confusa isolates.</title>
        <authorList>
            <person name="Kajala I."/>
            <person name="Baruah R."/>
            <person name="Bergsveinson J."/>
            <person name="Juvonen R."/>
            <person name="Ziola B."/>
        </authorList>
    </citation>
    <scope>NUCLEOTIDE SEQUENCE [LARGE SCALE GENOMIC DNA]</scope>
    <source>
        <strain evidence="6 7">VTT E-062653</strain>
    </source>
</reference>
<feature type="region of interest" description="Disordered" evidence="2">
    <location>
        <begin position="311"/>
        <end position="336"/>
    </location>
</feature>
<evidence type="ECO:0000256" key="1">
    <source>
        <dbReference type="ARBA" id="ARBA00022737"/>
    </source>
</evidence>
<evidence type="ECO:0000256" key="2">
    <source>
        <dbReference type="SAM" id="MobiDB-lite"/>
    </source>
</evidence>
<dbReference type="NCBIfam" id="TIGR01167">
    <property type="entry name" value="LPXTG_anchor"/>
    <property type="match status" value="1"/>
</dbReference>
<keyword evidence="4" id="KW-0732">Signal</keyword>
<feature type="domain" description="MucBP" evidence="5">
    <location>
        <begin position="313"/>
        <end position="366"/>
    </location>
</feature>
<feature type="compositionally biased region" description="Low complexity" evidence="2">
    <location>
        <begin position="569"/>
        <end position="578"/>
    </location>
</feature>
<feature type="region of interest" description="Disordered" evidence="2">
    <location>
        <begin position="763"/>
        <end position="799"/>
    </location>
</feature>
<evidence type="ECO:0000259" key="5">
    <source>
        <dbReference type="Pfam" id="PF06458"/>
    </source>
</evidence>
<evidence type="ECO:0000256" key="3">
    <source>
        <dbReference type="SAM" id="Phobius"/>
    </source>
</evidence>
<feature type="domain" description="MucBP" evidence="5">
    <location>
        <begin position="598"/>
        <end position="658"/>
    </location>
</feature>
<dbReference type="EMBL" id="PVSN01000019">
    <property type="protein sequence ID" value="TGE74702.1"/>
    <property type="molecule type" value="Genomic_DNA"/>
</dbReference>
<accession>A0A4Z0S3D7</accession>
<dbReference type="OrthoDB" id="2149297at2"/>
<feature type="compositionally biased region" description="Low complexity" evidence="2">
    <location>
        <begin position="468"/>
        <end position="495"/>
    </location>
</feature>
<feature type="transmembrane region" description="Helical" evidence="3">
    <location>
        <begin position="885"/>
        <end position="903"/>
    </location>
</feature>
<feature type="compositionally biased region" description="Polar residues" evidence="2">
    <location>
        <begin position="777"/>
        <end position="786"/>
    </location>
</feature>
<feature type="region of interest" description="Disordered" evidence="2">
    <location>
        <begin position="466"/>
        <end position="578"/>
    </location>
</feature>
<evidence type="ECO:0000313" key="7">
    <source>
        <dbReference type="Proteomes" id="UP000297646"/>
    </source>
</evidence>
<gene>
    <name evidence="6" type="ORF">C6P11_02870</name>
</gene>
<protein>
    <submittedName>
        <fullName evidence="6">Cell wall anchor protein</fullName>
    </submittedName>
</protein>
<comment type="caution">
    <text evidence="6">The sequence shown here is derived from an EMBL/GenBank/DDBJ whole genome shotgun (WGS) entry which is preliminary data.</text>
</comment>
<name>A0A4Z0S3D7_WEICO</name>
<dbReference type="Gene3D" id="3.10.20.320">
    <property type="entry name" value="Putative peptidoglycan bound protein (lpxtg motif)"/>
    <property type="match status" value="3"/>
</dbReference>
<dbReference type="RefSeq" id="WP_135518430.1">
    <property type="nucleotide sequence ID" value="NZ_PVSN01000019.1"/>
</dbReference>
<feature type="domain" description="MucBP" evidence="5">
    <location>
        <begin position="523"/>
        <end position="579"/>
    </location>
</feature>
<keyword evidence="3" id="KW-0472">Membrane</keyword>
<dbReference type="Pfam" id="PF06458">
    <property type="entry name" value="MucBP"/>
    <property type="match status" value="4"/>
</dbReference>
<proteinExistence type="predicted"/>
<evidence type="ECO:0000256" key="4">
    <source>
        <dbReference type="SAM" id="SignalP"/>
    </source>
</evidence>